<dbReference type="Proteomes" id="UP001501821">
    <property type="component" value="Unassembled WGS sequence"/>
</dbReference>
<evidence type="ECO:0000313" key="5">
    <source>
        <dbReference type="Proteomes" id="UP001501821"/>
    </source>
</evidence>
<dbReference type="Gene3D" id="3.60.10.10">
    <property type="entry name" value="Endonuclease/exonuclease/phosphatase"/>
    <property type="match status" value="1"/>
</dbReference>
<dbReference type="RefSeq" id="WP_344773252.1">
    <property type="nucleotide sequence ID" value="NZ_BAABAH010000003.1"/>
</dbReference>
<feature type="domain" description="LTD" evidence="3">
    <location>
        <begin position="24"/>
        <end position="163"/>
    </location>
</feature>
<dbReference type="InterPro" id="IPR001322">
    <property type="entry name" value="Lamin_tail_dom"/>
</dbReference>
<feature type="region of interest" description="Disordered" evidence="1">
    <location>
        <begin position="918"/>
        <end position="939"/>
    </location>
</feature>
<dbReference type="CDD" id="cd10283">
    <property type="entry name" value="MnuA_DNase1-like"/>
    <property type="match status" value="1"/>
</dbReference>
<evidence type="ECO:0000313" key="4">
    <source>
        <dbReference type="EMBL" id="GAA3810679.1"/>
    </source>
</evidence>
<evidence type="ECO:0000259" key="3">
    <source>
        <dbReference type="PROSITE" id="PS51841"/>
    </source>
</evidence>
<dbReference type="InterPro" id="IPR005135">
    <property type="entry name" value="Endo/exonuclease/phosphatase"/>
</dbReference>
<evidence type="ECO:0000256" key="2">
    <source>
        <dbReference type="SAM" id="SignalP"/>
    </source>
</evidence>
<dbReference type="SUPFAM" id="SSF56219">
    <property type="entry name" value="DNase I-like"/>
    <property type="match status" value="1"/>
</dbReference>
<keyword evidence="2" id="KW-0732">Signal</keyword>
<dbReference type="PANTHER" id="PTHR42834">
    <property type="entry name" value="ENDONUCLEASE/EXONUCLEASE/PHOSPHATASE FAMILY PROTEIN (AFU_ORTHOLOGUE AFUA_3G09210)"/>
    <property type="match status" value="1"/>
</dbReference>
<dbReference type="GO" id="GO:0004519">
    <property type="term" value="F:endonuclease activity"/>
    <property type="evidence" value="ECO:0007669"/>
    <property type="project" value="UniProtKB-KW"/>
</dbReference>
<feature type="compositionally biased region" description="Low complexity" evidence="1">
    <location>
        <begin position="185"/>
        <end position="206"/>
    </location>
</feature>
<name>A0ABP7I349_9ACTN</name>
<organism evidence="4 5">
    <name type="scientific">Nocardioides panacisoli</name>
    <dbReference type="NCBI Taxonomy" id="627624"/>
    <lineage>
        <taxon>Bacteria</taxon>
        <taxon>Bacillati</taxon>
        <taxon>Actinomycetota</taxon>
        <taxon>Actinomycetes</taxon>
        <taxon>Propionibacteriales</taxon>
        <taxon>Nocardioidaceae</taxon>
        <taxon>Nocardioides</taxon>
    </lineage>
</organism>
<dbReference type="Gene3D" id="2.60.40.2700">
    <property type="match status" value="1"/>
</dbReference>
<protein>
    <submittedName>
        <fullName evidence="4">ExeM/NucH family extracellular endonuclease</fullName>
    </submittedName>
</protein>
<dbReference type="NCBIfam" id="NF033681">
    <property type="entry name" value="ExeM_NucH_DNase"/>
    <property type="match status" value="1"/>
</dbReference>
<dbReference type="EMBL" id="BAABAH010000003">
    <property type="protein sequence ID" value="GAA3810679.1"/>
    <property type="molecule type" value="Genomic_DNA"/>
</dbReference>
<keyword evidence="4" id="KW-0378">Hydrolase</keyword>
<reference evidence="5" key="1">
    <citation type="journal article" date="2019" name="Int. J. Syst. Evol. Microbiol.">
        <title>The Global Catalogue of Microorganisms (GCM) 10K type strain sequencing project: providing services to taxonomists for standard genome sequencing and annotation.</title>
        <authorList>
            <consortium name="The Broad Institute Genomics Platform"/>
            <consortium name="The Broad Institute Genome Sequencing Center for Infectious Disease"/>
            <person name="Wu L."/>
            <person name="Ma J."/>
        </authorList>
    </citation>
    <scope>NUCLEOTIDE SEQUENCE [LARGE SCALE GENOMIC DNA]</scope>
    <source>
        <strain evidence="5">JCM 16953</strain>
    </source>
</reference>
<dbReference type="Pfam" id="PF03372">
    <property type="entry name" value="Exo_endo_phos"/>
    <property type="match status" value="1"/>
</dbReference>
<keyword evidence="4" id="KW-0540">Nuclease</keyword>
<keyword evidence="5" id="KW-1185">Reference proteome</keyword>
<accession>A0ABP7I349</accession>
<dbReference type="CDD" id="cd04486">
    <property type="entry name" value="YhcR_OBF_like"/>
    <property type="match status" value="1"/>
</dbReference>
<dbReference type="PANTHER" id="PTHR42834:SF1">
    <property type="entry name" value="ENDONUCLEASE_EXONUCLEASE_PHOSPHATASE FAMILY PROTEIN (AFU_ORTHOLOGUE AFUA_3G09210)"/>
    <property type="match status" value="1"/>
</dbReference>
<gene>
    <name evidence="4" type="ORF">GCM10022242_11540</name>
</gene>
<feature type="signal peptide" evidence="2">
    <location>
        <begin position="1"/>
        <end position="30"/>
    </location>
</feature>
<feature type="chain" id="PRO_5047164049" evidence="2">
    <location>
        <begin position="31"/>
        <end position="939"/>
    </location>
</feature>
<keyword evidence="4" id="KW-0255">Endonuclease</keyword>
<dbReference type="InterPro" id="IPR036691">
    <property type="entry name" value="Endo/exonu/phosph_ase_sf"/>
</dbReference>
<proteinExistence type="predicted"/>
<dbReference type="InterPro" id="IPR047971">
    <property type="entry name" value="ExeM-like"/>
</dbReference>
<feature type="region of interest" description="Disordered" evidence="1">
    <location>
        <begin position="185"/>
        <end position="216"/>
    </location>
</feature>
<dbReference type="PROSITE" id="PS51841">
    <property type="entry name" value="LTD"/>
    <property type="match status" value="1"/>
</dbReference>
<evidence type="ECO:0000256" key="1">
    <source>
        <dbReference type="SAM" id="MobiDB-lite"/>
    </source>
</evidence>
<sequence>MRNSQRLLSCTLGAGLAVTGLVLAPTPAHANPAGSGLVISEVYGAGGNSGAAYNADFVELYNPTGAAVGLAGTYIHYRSAAGGSGGTPVALTGSVPSHGHFLIRMGATGANGAALPSPDQEPGSFSMAAAGGQVFLLSQSTPVATSGDMAGAPGVIDMVGASGSTSFEHSAAGAATATSSLNRTAAGADTDNNTADFTLAAPTPTGSSGGGGGTTPPVDATIAQIQGTGAASPLAGQAVHTTGVVTGVYGDPYDDQPGMANYGGFDGFYLQTGGTGGTTDATPGASDGVFVYTGNNLPAIAVGDSVDVTGTTKEFSGLTEVDASAGTVSPLTPALAPVTPLAAAYPTDDAGREAEEGMLLAPTDTFTVTDSYSTNLYGEVGLATGNRPLVQPTEVGRPGSAEAQAAIDDNAKRAVTLDDGASIDYLKNGSAQQDYPLPWLAPDNPIRVGAETTLHAPVVLDYRNGQWDLQPQHPVTDEGADVATFENTRLQNAAPQDVGGDLHIATFNVLNFFDTTGEQFEADGGSCTYYTDRDGNPISDNTCTPSGPRGAATAASFQRQEDKIVTAINGLGADIVSLEELENSIKLLGETDRDEAISALVDALNAEAGAGTWAYVPSPASATTPEHVDQQDVIRTGFIYKPATAQPVGGSEILFDSTEFANAREPLAQAFKATGAPDSAAFAVIANHWKSKGCDGATGDNTDAGDGQSCYNGDRTRQAARVLQFANDFAAARGTSAVFLAGDFNSYTQEDPMQVLYGAGYQAITSDDPNDDSYSYGGLSGSLDHVLGNSAATAMVTGADVWEINADESVAFQYSRYNYNVTDFYAPDQFAASDHNPEIVGIDVPTLDVVTPSSISGEPKVGKRLVGTPATFTPDPEAVTYQWLADGVPIAGETGTTLKLKKELIGKRITFRTTATSPGYSDGVSVSDPTAPVFKGSGN</sequence>
<comment type="caution">
    <text evidence="4">The sequence shown here is derived from an EMBL/GenBank/DDBJ whole genome shotgun (WGS) entry which is preliminary data.</text>
</comment>